<comment type="caution">
    <text evidence="7">The sequence shown here is derived from an EMBL/GenBank/DDBJ whole genome shotgun (WGS) entry which is preliminary data.</text>
</comment>
<dbReference type="GO" id="GO:0005524">
    <property type="term" value="F:ATP binding"/>
    <property type="evidence" value="ECO:0007669"/>
    <property type="project" value="UniProtKB-KW"/>
</dbReference>
<proteinExistence type="predicted"/>
<feature type="region of interest" description="Disordered" evidence="5">
    <location>
        <begin position="1676"/>
        <end position="1707"/>
    </location>
</feature>
<dbReference type="Pfam" id="PF23002">
    <property type="entry name" value="PIN-like_DDX60"/>
    <property type="match status" value="1"/>
</dbReference>
<dbReference type="PANTHER" id="PTHR44533">
    <property type="entry name" value="DEAD/H RNA HELICASE, PUTATIVE-RELATED"/>
    <property type="match status" value="1"/>
</dbReference>
<feature type="domain" description="Helicase ATP-binding" evidence="6">
    <location>
        <begin position="766"/>
        <end position="935"/>
    </location>
</feature>
<dbReference type="EMBL" id="CM032181">
    <property type="protein sequence ID" value="KAG7099904.1"/>
    <property type="molecule type" value="Genomic_DNA"/>
</dbReference>
<dbReference type="KEGG" id="more:E1B28_001703"/>
<gene>
    <name evidence="7" type="ORF">E1B28_001703</name>
</gene>
<dbReference type="InterPro" id="IPR059032">
    <property type="entry name" value="WHD_DDX60"/>
</dbReference>
<dbReference type="SUPFAM" id="SSF52540">
    <property type="entry name" value="P-loop containing nucleoside triphosphate hydrolases"/>
    <property type="match status" value="2"/>
</dbReference>
<keyword evidence="1" id="KW-0547">Nucleotide-binding</keyword>
<organism evidence="7 8">
    <name type="scientific">Marasmius oreades</name>
    <name type="common">fairy-ring Marasmius</name>
    <dbReference type="NCBI Taxonomy" id="181124"/>
    <lineage>
        <taxon>Eukaryota</taxon>
        <taxon>Fungi</taxon>
        <taxon>Dikarya</taxon>
        <taxon>Basidiomycota</taxon>
        <taxon>Agaricomycotina</taxon>
        <taxon>Agaricomycetes</taxon>
        <taxon>Agaricomycetidae</taxon>
        <taxon>Agaricales</taxon>
        <taxon>Marasmiineae</taxon>
        <taxon>Marasmiaceae</taxon>
        <taxon>Marasmius</taxon>
    </lineage>
</organism>
<dbReference type="GeneID" id="66070779"/>
<evidence type="ECO:0000256" key="3">
    <source>
        <dbReference type="ARBA" id="ARBA00022806"/>
    </source>
</evidence>
<name>A0A9P7V450_9AGAR</name>
<dbReference type="InterPro" id="IPR027417">
    <property type="entry name" value="P-loop_NTPase"/>
</dbReference>
<sequence length="1737" mass="195882">MMDLEGLQSLTPNEDTACDLGSDENLTKANTTSASTKALKFFDNNWYISANTHSRRMDLIGDYGGKEFFVIEGDSLLSIILDDSQLALGRDDPSFQVLHAYFLLEKLIYEFQSRDSNFSVVFFEENQHFSVKTSRSRFQNASRLLARKMMFEHLHKPDLGLDVKVFQNPGDPEWRAFCAHSRPMFIMVHDGGSGSTSGELDSARRIIARRFLFDISRSGLAFALINGAEYRDSSIITFVFESRISVQALTLPSSVEGACLSASKSLDKALGLPQNLPLMFDRKPSVGASLGSLIRSDLKDSLPEELFLFLLHSILLPSIPVSSRARRLPSLNTDLTKSLITVTLPSIYGLLASSSGRSPDIDGRVFMELIRFFVNGKGSLRSFPTHVVKQAQEIWDSNHGPPLNFPSFVKVYQNPNVNGGHQRQRNRPTHALLPFENKVFDVALTSVKVRQSDIDKRLVSIFGDDVLVIDTQHWHNRSKSILPSYLGGKTSQPADGWERSRWLRREQRAQATLQQQAASLTGASGKMLQKVIIPSVGINHPRESKRDGVAGTNAKLHDKTKKGSGADKVRAKIQAEKTKKLECEASDWLASKLRGLHKDTFDEQLAKLEDIKRSHNANATFPPIAVQLRVYEVNLRLKQWAGLGREVRDQFIVLILRLLQEINALDAPVSGDCSKFLSDVCSTLGFSACYEALIPQIDKERPTLPFKPIKLLHKRDGDLVHPFMKIEVPHYEWQLEHFGDFMDRSVDGAPDTRVSFTPDGWQRKILDAIDNHESILALAPTSAGKTFISFYAMEKVLRESDRGVVVYVAPTKALVNQIAAEVYGRFSKNYKGNETLLAVHTRDTRSGDIQRAQILVTVPEMFGILLLSPTLAANWTGRIKRIILDEIHSIGQDEGGTVWEQIILMAPCPIIGLSATVGSPEKFNTWLESVQVSRQLGHTYVHHPHRYSHLRKYFYNPPKSRYVFRGLEDHTDSQGMWFIHPLSLLDVHSTSMPSDLALEARDCLTLYKALKSRSLVPEALEPHKFFSTVKGLISQRDVLRYEKGLKNILSDIIRQERKTDDDDFTTVISTLGNPKLNKSEADRGMNKRQFKDNFLVLVCDLHAQDNLPAIFFSFDRTECEDMARSLTNALTEAEKQWRETSPQWEAKLTQVEKWREQDKARRRQREREAKQKQDKDTVRDDSSSTSWEASFDESDPSPDFSFAGRFTGTKQDLKQLFWRLKKWGKTPNWALNALKRGIAVHHAGMSKMYRTTIESLFRQGFISAILIGTLALGINAPAKTSVFIGDSPFLTALMYRQCAGRAGRRGFDLRGNVVFYGIPYSRVQRLVLSQLPDLGDSFPLTTTLILRFFNLLVGSGNAEFSVNCIKSILNLPRISHRSEFGQDQLLHHVRFSIEYLRSSGLLNREGQPTNLFGMASHLYYTEPSNFALVHLFESGIIHNICSGSEVEAESELLLLLAHLFGRVYIAPNAAQPEAIARLRKIYPSHIILPNLPVRVGEQLRKHDQKILEIFSGYAVSYANEHMQSTIDNALPLSGVYAFDHQLKSNPFLDHLAQTSLQPVARSIFAANSGLDDNFRSVKDLVHTVRKGIHLHEHAIPSMMHLVAHSDAESAEIPEHQLNGYLVDFYSHGQVSTLAAANGIRRGDVWYLLENFDLVLRTIKASLQELLLQLSVARNKNSDDGSLQDGYEGEEGTDSDDDEGEMVGFKRPPGTAERDWRVYKVVERIFDTFTKRFRDMWA</sequence>
<dbReference type="OrthoDB" id="2320933at2759"/>
<reference evidence="7" key="1">
    <citation type="journal article" date="2021" name="Genome Biol. Evol.">
        <title>The assembled and annotated genome of the fairy-ring fungus Marasmius oreades.</title>
        <authorList>
            <person name="Hiltunen M."/>
            <person name="Ament-Velasquez S.L."/>
            <person name="Johannesson H."/>
        </authorList>
    </citation>
    <scope>NUCLEOTIDE SEQUENCE</scope>
    <source>
        <strain evidence="7">03SP1</strain>
    </source>
</reference>
<dbReference type="GO" id="GO:0005737">
    <property type="term" value="C:cytoplasm"/>
    <property type="evidence" value="ECO:0007669"/>
    <property type="project" value="TreeGrafter"/>
</dbReference>
<dbReference type="Pfam" id="PF00271">
    <property type="entry name" value="Helicase_C"/>
    <property type="match status" value="1"/>
</dbReference>
<dbReference type="RefSeq" id="XP_043016374.1">
    <property type="nucleotide sequence ID" value="XM_043147660.1"/>
</dbReference>
<dbReference type="Proteomes" id="UP001049176">
    <property type="component" value="Chromosome 1"/>
</dbReference>
<keyword evidence="3" id="KW-0347">Helicase</keyword>
<evidence type="ECO:0000313" key="7">
    <source>
        <dbReference type="EMBL" id="KAG7099904.1"/>
    </source>
</evidence>
<dbReference type="SMART" id="SM00487">
    <property type="entry name" value="DEXDc"/>
    <property type="match status" value="1"/>
</dbReference>
<evidence type="ECO:0000313" key="8">
    <source>
        <dbReference type="Proteomes" id="UP001049176"/>
    </source>
</evidence>
<dbReference type="InterPro" id="IPR055124">
    <property type="entry name" value="PIN-like_DDX60"/>
</dbReference>
<dbReference type="InterPro" id="IPR052431">
    <property type="entry name" value="SKI2_subfamily_helicases"/>
</dbReference>
<evidence type="ECO:0000256" key="2">
    <source>
        <dbReference type="ARBA" id="ARBA00022801"/>
    </source>
</evidence>
<evidence type="ECO:0000256" key="5">
    <source>
        <dbReference type="SAM" id="MobiDB-lite"/>
    </source>
</evidence>
<dbReference type="Gene3D" id="3.40.50.300">
    <property type="entry name" value="P-loop containing nucleotide triphosphate hydrolases"/>
    <property type="match status" value="2"/>
</dbReference>
<dbReference type="InterPro" id="IPR014001">
    <property type="entry name" value="Helicase_ATP-bd"/>
</dbReference>
<evidence type="ECO:0000259" key="6">
    <source>
        <dbReference type="PROSITE" id="PS51192"/>
    </source>
</evidence>
<dbReference type="GO" id="GO:0004386">
    <property type="term" value="F:helicase activity"/>
    <property type="evidence" value="ECO:0007669"/>
    <property type="project" value="UniProtKB-KW"/>
</dbReference>
<evidence type="ECO:0000256" key="4">
    <source>
        <dbReference type="ARBA" id="ARBA00022840"/>
    </source>
</evidence>
<dbReference type="Pfam" id="PF26076">
    <property type="entry name" value="WHD_DDX60"/>
    <property type="match status" value="1"/>
</dbReference>
<protein>
    <recommendedName>
        <fullName evidence="6">Helicase ATP-binding domain-containing protein</fullName>
    </recommendedName>
</protein>
<dbReference type="InterPro" id="IPR001650">
    <property type="entry name" value="Helicase_C-like"/>
</dbReference>
<keyword evidence="8" id="KW-1185">Reference proteome</keyword>
<dbReference type="Pfam" id="PF00270">
    <property type="entry name" value="DEAD"/>
    <property type="match status" value="1"/>
</dbReference>
<dbReference type="PROSITE" id="PS51192">
    <property type="entry name" value="HELICASE_ATP_BIND_1"/>
    <property type="match status" value="1"/>
</dbReference>
<dbReference type="FunFam" id="3.40.50.300:FF:001039">
    <property type="entry name" value="ATP-dependent RNA helicase DDX60"/>
    <property type="match status" value="1"/>
</dbReference>
<keyword evidence="2" id="KW-0378">Hydrolase</keyword>
<dbReference type="GO" id="GO:0016787">
    <property type="term" value="F:hydrolase activity"/>
    <property type="evidence" value="ECO:0007669"/>
    <property type="project" value="UniProtKB-KW"/>
</dbReference>
<feature type="compositionally biased region" description="Acidic residues" evidence="5">
    <location>
        <begin position="1686"/>
        <end position="1700"/>
    </location>
</feature>
<feature type="compositionally biased region" description="Basic and acidic residues" evidence="5">
    <location>
        <begin position="1150"/>
        <end position="1182"/>
    </location>
</feature>
<dbReference type="GO" id="GO:0003676">
    <property type="term" value="F:nucleic acid binding"/>
    <property type="evidence" value="ECO:0007669"/>
    <property type="project" value="InterPro"/>
</dbReference>
<accession>A0A9P7V450</accession>
<dbReference type="SMART" id="SM00490">
    <property type="entry name" value="HELICc"/>
    <property type="match status" value="1"/>
</dbReference>
<feature type="region of interest" description="Disordered" evidence="5">
    <location>
        <begin position="1149"/>
        <end position="1199"/>
    </location>
</feature>
<dbReference type="PANTHER" id="PTHR44533:SF4">
    <property type="entry name" value="DEAD_H RNA HELICASE, PUTATIVE-RELATED"/>
    <property type="match status" value="1"/>
</dbReference>
<keyword evidence="4" id="KW-0067">ATP-binding</keyword>
<dbReference type="InterPro" id="IPR011545">
    <property type="entry name" value="DEAD/DEAH_box_helicase_dom"/>
</dbReference>
<evidence type="ECO:0000256" key="1">
    <source>
        <dbReference type="ARBA" id="ARBA00022741"/>
    </source>
</evidence>